<feature type="region of interest" description="Disordered" evidence="1">
    <location>
        <begin position="94"/>
        <end position="155"/>
    </location>
</feature>
<evidence type="ECO:0000313" key="2">
    <source>
        <dbReference type="EMBL" id="KAG1785738.1"/>
    </source>
</evidence>
<dbReference type="RefSeq" id="XP_041153221.1">
    <property type="nucleotide sequence ID" value="XM_041309730.1"/>
</dbReference>
<dbReference type="GeneID" id="64603494"/>
<feature type="compositionally biased region" description="Acidic residues" evidence="1">
    <location>
        <begin position="111"/>
        <end position="124"/>
    </location>
</feature>
<evidence type="ECO:0000313" key="3">
    <source>
        <dbReference type="Proteomes" id="UP000719766"/>
    </source>
</evidence>
<dbReference type="OrthoDB" id="2685010at2759"/>
<sequence>MATMQILISSMERIKSFSDFQAKTSTTPWASQKIQAHYDEEASGSSSTCTCTCTCTTHHLTTHHLTTIKTHLRHLFSRSPHHATPPVVDVPFTKAKERHVAAGAPGPDPDIVPDEYLDTAEPDPDTQQQQQPHQQAVAVHTDPGEHGGGKSCVCC</sequence>
<dbReference type="EMBL" id="JABBWE010000104">
    <property type="protein sequence ID" value="KAG1785738.1"/>
    <property type="molecule type" value="Genomic_DNA"/>
</dbReference>
<name>A0A9P7AB27_9AGAM</name>
<organism evidence="2 3">
    <name type="scientific">Suillus plorans</name>
    <dbReference type="NCBI Taxonomy" id="116603"/>
    <lineage>
        <taxon>Eukaryota</taxon>
        <taxon>Fungi</taxon>
        <taxon>Dikarya</taxon>
        <taxon>Basidiomycota</taxon>
        <taxon>Agaricomycotina</taxon>
        <taxon>Agaricomycetes</taxon>
        <taxon>Agaricomycetidae</taxon>
        <taxon>Boletales</taxon>
        <taxon>Suillineae</taxon>
        <taxon>Suillaceae</taxon>
        <taxon>Suillus</taxon>
    </lineage>
</organism>
<dbReference type="AlphaFoldDB" id="A0A9P7AB27"/>
<protein>
    <submittedName>
        <fullName evidence="2">Uncharacterized protein</fullName>
    </submittedName>
</protein>
<proteinExistence type="predicted"/>
<gene>
    <name evidence="2" type="ORF">HD556DRAFT_1539905</name>
</gene>
<reference evidence="2" key="1">
    <citation type="journal article" date="2020" name="New Phytol.">
        <title>Comparative genomics reveals dynamic genome evolution in host specialist ectomycorrhizal fungi.</title>
        <authorList>
            <person name="Lofgren L.A."/>
            <person name="Nguyen N.H."/>
            <person name="Vilgalys R."/>
            <person name="Ruytinx J."/>
            <person name="Liao H.L."/>
            <person name="Branco S."/>
            <person name="Kuo A."/>
            <person name="LaButti K."/>
            <person name="Lipzen A."/>
            <person name="Andreopoulos W."/>
            <person name="Pangilinan J."/>
            <person name="Riley R."/>
            <person name="Hundley H."/>
            <person name="Na H."/>
            <person name="Barry K."/>
            <person name="Grigoriev I.V."/>
            <person name="Stajich J.E."/>
            <person name="Kennedy P.G."/>
        </authorList>
    </citation>
    <scope>NUCLEOTIDE SEQUENCE</scope>
    <source>
        <strain evidence="2">S12</strain>
    </source>
</reference>
<feature type="compositionally biased region" description="Low complexity" evidence="1">
    <location>
        <begin position="125"/>
        <end position="141"/>
    </location>
</feature>
<keyword evidence="3" id="KW-1185">Reference proteome</keyword>
<comment type="caution">
    <text evidence="2">The sequence shown here is derived from an EMBL/GenBank/DDBJ whole genome shotgun (WGS) entry which is preliminary data.</text>
</comment>
<evidence type="ECO:0000256" key="1">
    <source>
        <dbReference type="SAM" id="MobiDB-lite"/>
    </source>
</evidence>
<accession>A0A9P7AB27</accession>
<dbReference type="Proteomes" id="UP000719766">
    <property type="component" value="Unassembled WGS sequence"/>
</dbReference>